<gene>
    <name evidence="1" type="ORF">CRM22_005522</name>
</gene>
<accession>A0A4S2LQM4</accession>
<reference evidence="1 2" key="1">
    <citation type="journal article" date="2019" name="BMC Genomics">
        <title>New insights from Opisthorchis felineus genome: update on genomics of the epidemiologically important liver flukes.</title>
        <authorList>
            <person name="Ershov N.I."/>
            <person name="Mordvinov V.A."/>
            <person name="Prokhortchouk E.B."/>
            <person name="Pakharukova M.Y."/>
            <person name="Gunbin K.V."/>
            <person name="Ustyantsev K."/>
            <person name="Genaev M.A."/>
            <person name="Blinov A.G."/>
            <person name="Mazur A."/>
            <person name="Boulygina E."/>
            <person name="Tsygankova S."/>
            <person name="Khrameeva E."/>
            <person name="Chekanov N."/>
            <person name="Fan G."/>
            <person name="Xiao A."/>
            <person name="Zhang H."/>
            <person name="Xu X."/>
            <person name="Yang H."/>
            <person name="Solovyev V."/>
            <person name="Lee S.M."/>
            <person name="Liu X."/>
            <person name="Afonnikov D.A."/>
            <person name="Skryabin K.G."/>
        </authorList>
    </citation>
    <scope>NUCLEOTIDE SEQUENCE [LARGE SCALE GENOMIC DNA]</scope>
    <source>
        <strain evidence="1">AK-0245</strain>
        <tissue evidence="1">Whole organism</tissue>
    </source>
</reference>
<organism evidence="1 2">
    <name type="scientific">Opisthorchis felineus</name>
    <dbReference type="NCBI Taxonomy" id="147828"/>
    <lineage>
        <taxon>Eukaryota</taxon>
        <taxon>Metazoa</taxon>
        <taxon>Spiralia</taxon>
        <taxon>Lophotrochozoa</taxon>
        <taxon>Platyhelminthes</taxon>
        <taxon>Trematoda</taxon>
        <taxon>Digenea</taxon>
        <taxon>Opisthorchiida</taxon>
        <taxon>Opisthorchiata</taxon>
        <taxon>Opisthorchiidae</taxon>
        <taxon>Opisthorchis</taxon>
    </lineage>
</organism>
<sequence>MATGVESQSLKSHFPKMIYKPQPSEKLLKKPSELRWNCSRINQLEDHLLKHPLILFPYLQKYLPTKIFEDAFTLLEPGVKPFPLDTCEKLPKKGLKTTKQRKSQNSRLIQTLREKRITTKEVEPNIFIQNPSIRLKTEEFCRWIFELDQEETGSPQPKAIAELFISPYESRATGHATMLMREINRPIAALRDLVRKTDGAPKADRVFTLRNAPSQKYGDISPEQHIKTPDVPHGSQVIPKFKQKAKFNSPRFSRPRGRSTVQQRTDIVKTNVLRQQ</sequence>
<dbReference type="AlphaFoldDB" id="A0A4S2LQM4"/>
<evidence type="ECO:0000313" key="2">
    <source>
        <dbReference type="Proteomes" id="UP000308267"/>
    </source>
</evidence>
<evidence type="ECO:0000313" key="1">
    <source>
        <dbReference type="EMBL" id="TGZ66063.1"/>
    </source>
</evidence>
<dbReference type="EMBL" id="SJOL01006467">
    <property type="protein sequence ID" value="TGZ66063.1"/>
    <property type="molecule type" value="Genomic_DNA"/>
</dbReference>
<protein>
    <submittedName>
        <fullName evidence="1">Uncharacterized protein</fullName>
    </submittedName>
</protein>
<dbReference type="OrthoDB" id="6755972at2759"/>
<proteinExistence type="predicted"/>
<dbReference type="Proteomes" id="UP000308267">
    <property type="component" value="Unassembled WGS sequence"/>
</dbReference>
<comment type="caution">
    <text evidence="1">The sequence shown here is derived from an EMBL/GenBank/DDBJ whole genome shotgun (WGS) entry which is preliminary data.</text>
</comment>
<name>A0A4S2LQM4_OPIFE</name>
<keyword evidence="2" id="KW-1185">Reference proteome</keyword>